<evidence type="ECO:0000313" key="4">
    <source>
        <dbReference type="Proteomes" id="UP001236415"/>
    </source>
</evidence>
<dbReference type="Pfam" id="PF18964">
    <property type="entry name" value="DUF5704"/>
    <property type="match status" value="1"/>
</dbReference>
<name>A0ABY8X7Z0_9BACL</name>
<dbReference type="InterPro" id="IPR043759">
    <property type="entry name" value="DUF5704"/>
</dbReference>
<reference evidence="3 4" key="1">
    <citation type="submission" date="2023-06" db="EMBL/GenBank/DDBJ databases">
        <title>Paenibacillus polygonum sp. nov., an endophytic bacterium, isolated from Polygonum lapathifolium L. in Nanji Wetland National Nature Reserve, South of Poyang Lake, Jiangxi Province, China.</title>
        <authorList>
            <person name="Yu Z."/>
        </authorList>
    </citation>
    <scope>NUCLEOTIDE SEQUENCE [LARGE SCALE GENOMIC DNA]</scope>
    <source>
        <strain evidence="3 4">C31</strain>
    </source>
</reference>
<feature type="region of interest" description="Disordered" evidence="1">
    <location>
        <begin position="547"/>
        <end position="567"/>
    </location>
</feature>
<feature type="region of interest" description="Disordered" evidence="1">
    <location>
        <begin position="400"/>
        <end position="419"/>
    </location>
</feature>
<feature type="compositionally biased region" description="Polar residues" evidence="1">
    <location>
        <begin position="547"/>
        <end position="563"/>
    </location>
</feature>
<keyword evidence="4" id="KW-1185">Reference proteome</keyword>
<proteinExistence type="predicted"/>
<sequence length="1120" mass="126050">MLKKTISSLLSIVFILSSVLLIRTETADAIGSTRLLQDPDNPNVYYFVGMVYFEVWKNQAGEWTNNKRPNQRYDIDGSDYTFTFNSNQKIKDIQVSKFNFGWKYAQDTFDASRTGELAKNNIEYYQRATSSSYSFTSPVVWSGKGTNTGVVPIYVQSGLLTATLEPVDRRLEEELENDAHFASNVEGWRYFFPTLFRIELEPEEGKAIIKHYTTTGKSLDGVSGFKNREEKIEKDKAYNFPHTTGTADYPYIGYKKSTVASPSGGDILPGDPPKLTYDASFPIYYVNFYYEPKIDPPPSPPSDPSGGGVCTYNINSPSQVASPVSSFMEPGAQGHILADNNANGRQFDATLGIPTSENLYANTWAMNYLYRHTFGQQKGKITYTCNVEATYVLKWKEKQPDKVDEKGNKTPQPDIDKTDTEVKSYPFSFTRDYSYWKIDNLEVYQINEATMSNYALPGGNVTLRPKGYSPPSLHMEHAEEVEEHVTPKETGDIRFTPEIVDQGGYSRPSSPDDTAKIKALAEGQTKPPDVKNDALQFSYGGSTTTVMDGSKVSQNGPTPSKIPNPSKMGSFKETGEQVLFQDRLLVSRSLMNQANTASSGSIQYGLLPTTVGGSGDKTYPVSPINTVTVHTPVVNYSSVTDDQEHNQKTKPNADRAAFILDRPFKVRMPTSGQHVNYPGYGDRDYAKYVRSKEVYFPFDVYSGDQRTFYPKNTWIPVPVTQLEMEFFLPVWVDENDYTVWFRTIAENAPADFSHQRDANTNLAHHVATDSAEVEVIGRLYDFHITDIADYEWENVFRSSLGSDVPSGFSYWTGLKGIDGAARGNKLPYVLPVRPGSHPVPSYGNVAVNTGYHFKFDVKTKGNMFSSADGIRITPAFYYVAEDGTKRQEVDLYYSKGNKHFIRIGSEQDEEKRFVVLNTRLRNVPLTEMADTAAYRYAKELSDADRHQTPKDIYTAQYVTGTAKTPAWSGRYSWMLLSRDMRTFMGPKNKLPEGVDTYRASASIQHWYGEYSLPADVVAVKKGTSLEKYARAKMLDDQSDVLLNNGYIIVNFNMESIQNGDTANPHLQYIHSPLMNQWRLEGYERGFVTPRGYTFSSLDGDVLYYNSDLSSRDDFSSEVPH</sequence>
<protein>
    <submittedName>
        <fullName evidence="3">DUF5704 domain-containing protein</fullName>
    </submittedName>
</protein>
<gene>
    <name evidence="3" type="ORF">QPK24_05010</name>
</gene>
<evidence type="ECO:0000259" key="2">
    <source>
        <dbReference type="Pfam" id="PF18964"/>
    </source>
</evidence>
<dbReference type="EMBL" id="CP127162">
    <property type="protein sequence ID" value="WIV20079.1"/>
    <property type="molecule type" value="Genomic_DNA"/>
</dbReference>
<dbReference type="RefSeq" id="WP_285746681.1">
    <property type="nucleotide sequence ID" value="NZ_CP127162.1"/>
</dbReference>
<evidence type="ECO:0000256" key="1">
    <source>
        <dbReference type="SAM" id="MobiDB-lite"/>
    </source>
</evidence>
<accession>A0ABY8X7Z0</accession>
<dbReference type="Proteomes" id="UP001236415">
    <property type="component" value="Chromosome"/>
</dbReference>
<feature type="domain" description="DUF5704" evidence="2">
    <location>
        <begin position="347"/>
        <end position="533"/>
    </location>
</feature>
<evidence type="ECO:0000313" key="3">
    <source>
        <dbReference type="EMBL" id="WIV20079.1"/>
    </source>
</evidence>
<organism evidence="3 4">
    <name type="scientific">Paenibacillus polygoni</name>
    <dbReference type="NCBI Taxonomy" id="3050112"/>
    <lineage>
        <taxon>Bacteria</taxon>
        <taxon>Bacillati</taxon>
        <taxon>Bacillota</taxon>
        <taxon>Bacilli</taxon>
        <taxon>Bacillales</taxon>
        <taxon>Paenibacillaceae</taxon>
        <taxon>Paenibacillus</taxon>
    </lineage>
</organism>